<reference evidence="1 2" key="1">
    <citation type="journal article" date="2018" name="Sci. Rep.">
        <title>Genomic signatures of local adaptation to the degree of environmental predictability in rotifers.</title>
        <authorList>
            <person name="Franch-Gras L."/>
            <person name="Hahn C."/>
            <person name="Garcia-Roger E.M."/>
            <person name="Carmona M.J."/>
            <person name="Serra M."/>
            <person name="Gomez A."/>
        </authorList>
    </citation>
    <scope>NUCLEOTIDE SEQUENCE [LARGE SCALE GENOMIC DNA]</scope>
    <source>
        <strain evidence="1">HYR1</strain>
    </source>
</reference>
<accession>A0A3M7RN01</accession>
<protein>
    <submittedName>
        <fullName evidence="1">Uncharacterized protein</fullName>
    </submittedName>
</protein>
<evidence type="ECO:0000313" key="1">
    <source>
        <dbReference type="EMBL" id="RNA24678.1"/>
    </source>
</evidence>
<dbReference type="AlphaFoldDB" id="A0A3M7RN01"/>
<name>A0A3M7RN01_BRAPC</name>
<dbReference type="Proteomes" id="UP000276133">
    <property type="component" value="Unassembled WGS sequence"/>
</dbReference>
<evidence type="ECO:0000313" key="2">
    <source>
        <dbReference type="Proteomes" id="UP000276133"/>
    </source>
</evidence>
<organism evidence="1 2">
    <name type="scientific">Brachionus plicatilis</name>
    <name type="common">Marine rotifer</name>
    <name type="synonym">Brachionus muelleri</name>
    <dbReference type="NCBI Taxonomy" id="10195"/>
    <lineage>
        <taxon>Eukaryota</taxon>
        <taxon>Metazoa</taxon>
        <taxon>Spiralia</taxon>
        <taxon>Gnathifera</taxon>
        <taxon>Rotifera</taxon>
        <taxon>Eurotatoria</taxon>
        <taxon>Monogononta</taxon>
        <taxon>Pseudotrocha</taxon>
        <taxon>Ploima</taxon>
        <taxon>Brachionidae</taxon>
        <taxon>Brachionus</taxon>
    </lineage>
</organism>
<dbReference type="EMBL" id="REGN01003078">
    <property type="protein sequence ID" value="RNA24678.1"/>
    <property type="molecule type" value="Genomic_DNA"/>
</dbReference>
<keyword evidence="2" id="KW-1185">Reference proteome</keyword>
<gene>
    <name evidence="1" type="ORF">BpHYR1_049616</name>
</gene>
<comment type="caution">
    <text evidence="1">The sequence shown here is derived from an EMBL/GenBank/DDBJ whole genome shotgun (WGS) entry which is preliminary data.</text>
</comment>
<sequence length="113" mass="13213">MNNELRMQYKIDLLARLRIHYETLEAKRNQQMNTIQREFPIGSLIMVYWPVPKKGCTQKLLPMWKEPLIKILIIESNNQSDEFMLLNAKPSVVVKDAKQVTKRVTVAVGDIKM</sequence>
<proteinExistence type="predicted"/>